<reference evidence="2" key="1">
    <citation type="submission" date="2020-08" db="EMBL/GenBank/DDBJ databases">
        <title>Hyunsoonleella sp. strain SJ7 genome sequencing and assembly.</title>
        <authorList>
            <person name="Kim I."/>
        </authorList>
    </citation>
    <scope>NUCLEOTIDE SEQUENCE</scope>
    <source>
        <strain evidence="2">SJ7</strain>
    </source>
</reference>
<dbReference type="Proteomes" id="UP000656244">
    <property type="component" value="Unassembled WGS sequence"/>
</dbReference>
<evidence type="ECO:0000313" key="3">
    <source>
        <dbReference type="Proteomes" id="UP000656244"/>
    </source>
</evidence>
<dbReference type="EMBL" id="JACNMF010000001">
    <property type="protein sequence ID" value="MBC3756786.1"/>
    <property type="molecule type" value="Genomic_DNA"/>
</dbReference>
<dbReference type="PANTHER" id="PTHR36440:SF1">
    <property type="entry name" value="PUTATIVE (AFU_ORTHOLOGUE AFUA_8G07350)-RELATED"/>
    <property type="match status" value="1"/>
</dbReference>
<dbReference type="InterPro" id="IPR014710">
    <property type="entry name" value="RmlC-like_jellyroll"/>
</dbReference>
<dbReference type="Gene3D" id="2.60.120.10">
    <property type="entry name" value="Jelly Rolls"/>
    <property type="match status" value="1"/>
</dbReference>
<dbReference type="Pfam" id="PF07883">
    <property type="entry name" value="Cupin_2"/>
    <property type="match status" value="1"/>
</dbReference>
<comment type="caution">
    <text evidence="2">The sequence shown here is derived from an EMBL/GenBank/DDBJ whole genome shotgun (WGS) entry which is preliminary data.</text>
</comment>
<proteinExistence type="predicted"/>
<evidence type="ECO:0000259" key="1">
    <source>
        <dbReference type="Pfam" id="PF07883"/>
    </source>
</evidence>
<dbReference type="RefSeq" id="WP_186557807.1">
    <property type="nucleotide sequence ID" value="NZ_JACNMF010000001.1"/>
</dbReference>
<gene>
    <name evidence="2" type="ORF">H7U19_00105</name>
</gene>
<evidence type="ECO:0000313" key="2">
    <source>
        <dbReference type="EMBL" id="MBC3756786.1"/>
    </source>
</evidence>
<keyword evidence="3" id="KW-1185">Reference proteome</keyword>
<dbReference type="SUPFAM" id="SSF51182">
    <property type="entry name" value="RmlC-like cupins"/>
    <property type="match status" value="1"/>
</dbReference>
<dbReference type="InterPro" id="IPR011051">
    <property type="entry name" value="RmlC_Cupin_sf"/>
</dbReference>
<dbReference type="AlphaFoldDB" id="A0A923KFT6"/>
<name>A0A923KFT6_9FLAO</name>
<feature type="domain" description="Cupin type-2" evidence="1">
    <location>
        <begin position="38"/>
        <end position="101"/>
    </location>
</feature>
<dbReference type="InterPro" id="IPR053146">
    <property type="entry name" value="QDO-like"/>
</dbReference>
<dbReference type="InterPro" id="IPR013096">
    <property type="entry name" value="Cupin_2"/>
</dbReference>
<accession>A0A923KFT6</accession>
<organism evidence="2 3">
    <name type="scientific">Hyunsoonleella aquatilis</name>
    <dbReference type="NCBI Taxonomy" id="2762758"/>
    <lineage>
        <taxon>Bacteria</taxon>
        <taxon>Pseudomonadati</taxon>
        <taxon>Bacteroidota</taxon>
        <taxon>Flavobacteriia</taxon>
        <taxon>Flavobacteriales</taxon>
        <taxon>Flavobacteriaceae</taxon>
    </lineage>
</organism>
<protein>
    <submittedName>
        <fullName evidence="2">Cupin domain-containing protein</fullName>
    </submittedName>
</protein>
<dbReference type="PANTHER" id="PTHR36440">
    <property type="entry name" value="PUTATIVE (AFU_ORTHOLOGUE AFUA_8G07350)-RELATED"/>
    <property type="match status" value="1"/>
</dbReference>
<sequence length="185" mass="20656">MPTKGQKVVDQFSGDTIEFLETSADTNGERVTMKVSLISKGQTVDDHIHILQEESFKILSGRMTYFLDGQQHYLNAGEEVTLPKNKAHNHYNTDDAPVEYIQTITPGIDVDLFIENLFGMINDGKVKEGKLSFLQAMVTGKYLESPSRLATIPLGIQNVLMNTVGPLARLLGYRAIYKKYTGVEK</sequence>